<dbReference type="Proteomes" id="UP000663845">
    <property type="component" value="Unassembled WGS sequence"/>
</dbReference>
<sequence>MIGIFTVVTTIQHQKLSTQQHEQDKQDAFLLRQHSEWQAENTRKENVFTTYLDDVSKLSMLENNTMSLAHIRMKTLTSLRQLDSELKSHLLLFLYENEFIFKNSQVPSSPLLKVNGADFNEVHFQGTREARCSFIGLYLHDVHLWNGSFINCKLWFSDFSKSIMYNTIFANTDLRGSSFKLALLDKGNFTKTNLIGVTFAGASLIECDFSGARVTRGKVNFMNANLSGAVISKELLHNATLSNCVLPNGTWAPIIMENLIINGDVEQIVSLDVDEK</sequence>
<evidence type="ECO:0000313" key="2">
    <source>
        <dbReference type="EMBL" id="CAF0862656.1"/>
    </source>
</evidence>
<dbReference type="EMBL" id="CAJNOG010000058">
    <property type="protein sequence ID" value="CAF0862656.1"/>
    <property type="molecule type" value="Genomic_DNA"/>
</dbReference>
<dbReference type="AlphaFoldDB" id="A0A819LBJ2"/>
<gene>
    <name evidence="2" type="ORF">JYZ213_LOCUS8516</name>
    <name evidence="3" type="ORF">OXD698_LOCUS27121</name>
</gene>
<dbReference type="PANTHER" id="PTHR47485:SF1">
    <property type="entry name" value="THYLAKOID LUMENAL 17.4 KDA PROTEIN, CHLOROPLASTIC"/>
    <property type="match status" value="1"/>
</dbReference>
<evidence type="ECO:0000313" key="4">
    <source>
        <dbReference type="Proteomes" id="UP000663844"/>
    </source>
</evidence>
<dbReference type="PANTHER" id="PTHR47485">
    <property type="entry name" value="THYLAKOID LUMENAL 17.4 KDA PROTEIN, CHLOROPLASTIC"/>
    <property type="match status" value="1"/>
</dbReference>
<dbReference type="EMBL" id="CAJOAZ010002777">
    <property type="protein sequence ID" value="CAF3958760.1"/>
    <property type="molecule type" value="Genomic_DNA"/>
</dbReference>
<dbReference type="InterPro" id="IPR001646">
    <property type="entry name" value="5peptide_repeat"/>
</dbReference>
<reference evidence="3" key="1">
    <citation type="submission" date="2021-02" db="EMBL/GenBank/DDBJ databases">
        <authorList>
            <person name="Nowell W R."/>
        </authorList>
    </citation>
    <scope>NUCLEOTIDE SEQUENCE</scope>
</reference>
<protein>
    <recommendedName>
        <fullName evidence="5">Pentapeptide repeat-containing protein</fullName>
    </recommendedName>
</protein>
<comment type="caution">
    <text evidence="3">The sequence shown here is derived from an EMBL/GenBank/DDBJ whole genome shotgun (WGS) entry which is preliminary data.</text>
</comment>
<organism evidence="3 4">
    <name type="scientific">Adineta steineri</name>
    <dbReference type="NCBI Taxonomy" id="433720"/>
    <lineage>
        <taxon>Eukaryota</taxon>
        <taxon>Metazoa</taxon>
        <taxon>Spiralia</taxon>
        <taxon>Gnathifera</taxon>
        <taxon>Rotifera</taxon>
        <taxon>Eurotatoria</taxon>
        <taxon>Bdelloidea</taxon>
        <taxon>Adinetida</taxon>
        <taxon>Adinetidae</taxon>
        <taxon>Adineta</taxon>
    </lineage>
</organism>
<evidence type="ECO:0008006" key="5">
    <source>
        <dbReference type="Google" id="ProtNLM"/>
    </source>
</evidence>
<keyword evidence="1" id="KW-0677">Repeat</keyword>
<evidence type="ECO:0000313" key="3">
    <source>
        <dbReference type="EMBL" id="CAF3958760.1"/>
    </source>
</evidence>
<evidence type="ECO:0000256" key="1">
    <source>
        <dbReference type="ARBA" id="ARBA00022737"/>
    </source>
</evidence>
<dbReference type="Gene3D" id="2.160.20.80">
    <property type="entry name" value="E3 ubiquitin-protein ligase SopA"/>
    <property type="match status" value="1"/>
</dbReference>
<dbReference type="Proteomes" id="UP000663844">
    <property type="component" value="Unassembled WGS sequence"/>
</dbReference>
<dbReference type="Pfam" id="PF00805">
    <property type="entry name" value="Pentapeptide"/>
    <property type="match status" value="2"/>
</dbReference>
<accession>A0A819LBJ2</accession>
<name>A0A819LBJ2_9BILA</name>
<proteinExistence type="predicted"/>
<dbReference type="SUPFAM" id="SSF141571">
    <property type="entry name" value="Pentapeptide repeat-like"/>
    <property type="match status" value="1"/>
</dbReference>